<dbReference type="GO" id="GO:0003690">
    <property type="term" value="F:double-stranded DNA binding"/>
    <property type="evidence" value="ECO:0007669"/>
    <property type="project" value="UniProtKB-UniRule"/>
</dbReference>
<dbReference type="GO" id="GO:0043138">
    <property type="term" value="F:3'-5' DNA helicase activity"/>
    <property type="evidence" value="ECO:0007669"/>
    <property type="project" value="UniProtKB-UniRule"/>
</dbReference>
<dbReference type="PANTHER" id="PTHR11070">
    <property type="entry name" value="UVRD / RECB / PCRA DNA HELICASE FAMILY MEMBER"/>
    <property type="match status" value="1"/>
</dbReference>
<evidence type="ECO:0000256" key="6">
    <source>
        <dbReference type="ARBA" id="ARBA00022839"/>
    </source>
</evidence>
<dbReference type="InterPro" id="IPR014016">
    <property type="entry name" value="UvrD-like_ATP-bd"/>
</dbReference>
<keyword evidence="9 13" id="KW-0234">DNA repair</keyword>
<comment type="similarity">
    <text evidence="13">Belongs to the helicase family. AddA subfamily.</text>
</comment>
<dbReference type="GO" id="GO:0008408">
    <property type="term" value="F:3'-5' exonuclease activity"/>
    <property type="evidence" value="ECO:0007669"/>
    <property type="project" value="UniProtKB-UniRule"/>
</dbReference>
<keyword evidence="5 13" id="KW-0347">Helicase</keyword>
<dbReference type="GO" id="GO:0005829">
    <property type="term" value="C:cytosol"/>
    <property type="evidence" value="ECO:0007669"/>
    <property type="project" value="TreeGrafter"/>
</dbReference>
<dbReference type="SUPFAM" id="SSF52980">
    <property type="entry name" value="Restriction endonuclease-like"/>
    <property type="match status" value="1"/>
</dbReference>
<dbReference type="EMBL" id="BLZR01000001">
    <property type="protein sequence ID" value="GFP78289.1"/>
    <property type="molecule type" value="Genomic_DNA"/>
</dbReference>
<evidence type="ECO:0000256" key="8">
    <source>
        <dbReference type="ARBA" id="ARBA00023125"/>
    </source>
</evidence>
<evidence type="ECO:0000256" key="7">
    <source>
        <dbReference type="ARBA" id="ARBA00022840"/>
    </source>
</evidence>
<dbReference type="CDD" id="cd17932">
    <property type="entry name" value="DEXQc_UvrD"/>
    <property type="match status" value="1"/>
</dbReference>
<evidence type="ECO:0000256" key="15">
    <source>
        <dbReference type="SAM" id="MobiDB-lite"/>
    </source>
</evidence>
<feature type="domain" description="UvrD-like helicase ATP-binding" evidence="16">
    <location>
        <begin position="4"/>
        <end position="477"/>
    </location>
</feature>
<feature type="compositionally biased region" description="Acidic residues" evidence="15">
    <location>
        <begin position="552"/>
        <end position="565"/>
    </location>
</feature>
<keyword evidence="6 13" id="KW-0269">Exonuclease</keyword>
<dbReference type="SUPFAM" id="SSF52540">
    <property type="entry name" value="P-loop containing nucleoside triphosphate hydrolases"/>
    <property type="match status" value="1"/>
</dbReference>
<dbReference type="Pfam" id="PF12705">
    <property type="entry name" value="PDDEXK_1"/>
    <property type="match status" value="1"/>
</dbReference>
<dbReference type="EC" id="3.1.-.-" evidence="13"/>
<comment type="subunit">
    <text evidence="13">Heterodimer of AddA and AddB/RexB.</text>
</comment>
<dbReference type="Proteomes" id="UP000580568">
    <property type="component" value="Unassembled WGS sequence"/>
</dbReference>
<dbReference type="InterPro" id="IPR014017">
    <property type="entry name" value="DNA_helicase_UvrD-like_C"/>
</dbReference>
<evidence type="ECO:0000256" key="11">
    <source>
        <dbReference type="ARBA" id="ARBA00034617"/>
    </source>
</evidence>
<feature type="region of interest" description="Disordered" evidence="15">
    <location>
        <begin position="550"/>
        <end position="573"/>
    </location>
</feature>
<evidence type="ECO:0000256" key="14">
    <source>
        <dbReference type="PROSITE-ProRule" id="PRU00560"/>
    </source>
</evidence>
<dbReference type="EC" id="5.6.2.4" evidence="13"/>
<accession>A0A6V8SM29</accession>
<protein>
    <recommendedName>
        <fullName evidence="13">ATP-dependent helicase/nuclease subunit A</fullName>
        <ecNumber evidence="13">3.1.-.-</ecNumber>
        <ecNumber evidence="13">5.6.2.4</ecNumber>
    </recommendedName>
    <alternativeName>
        <fullName evidence="13">ATP-dependent helicase/nuclease AddA</fullName>
    </alternativeName>
    <alternativeName>
        <fullName evidence="13">DNA 3'-5' helicase AddA</fullName>
    </alternativeName>
</protein>
<dbReference type="InterPro" id="IPR000212">
    <property type="entry name" value="DNA_helicase_UvrD/REP"/>
</dbReference>
<keyword evidence="19" id="KW-1185">Reference proteome</keyword>
<dbReference type="GO" id="GO:0005524">
    <property type="term" value="F:ATP binding"/>
    <property type="evidence" value="ECO:0007669"/>
    <property type="project" value="UniProtKB-UniRule"/>
</dbReference>
<evidence type="ECO:0000256" key="9">
    <source>
        <dbReference type="ARBA" id="ARBA00023204"/>
    </source>
</evidence>
<keyword evidence="2 13" id="KW-0547">Nucleotide-binding</keyword>
<dbReference type="RefSeq" id="WP_183279591.1">
    <property type="nucleotide sequence ID" value="NZ_BLZR01000001.1"/>
</dbReference>
<dbReference type="PROSITE" id="PS51217">
    <property type="entry name" value="UVRD_HELICASE_CTER"/>
    <property type="match status" value="1"/>
</dbReference>
<evidence type="ECO:0000256" key="2">
    <source>
        <dbReference type="ARBA" id="ARBA00022741"/>
    </source>
</evidence>
<evidence type="ECO:0000256" key="3">
    <source>
        <dbReference type="ARBA" id="ARBA00022763"/>
    </source>
</evidence>
<evidence type="ECO:0000313" key="19">
    <source>
        <dbReference type="Proteomes" id="UP000580568"/>
    </source>
</evidence>
<dbReference type="HAMAP" id="MF_01451">
    <property type="entry name" value="AddA"/>
    <property type="match status" value="1"/>
</dbReference>
<comment type="function">
    <text evidence="13">The heterodimer acts as both an ATP-dependent DNA helicase and an ATP-dependent, dual-direction single-stranded exonuclease. Recognizes the chi site generating a DNA molecule suitable for the initiation of homologous recombination. The AddA nuclease domain is required for chi fragment generation; this subunit has the helicase and 3' -&gt; 5' nuclease activities.</text>
</comment>
<comment type="cofactor">
    <cofactor evidence="13">
        <name>Mg(2+)</name>
        <dbReference type="ChEBI" id="CHEBI:18420"/>
    </cofactor>
</comment>
<evidence type="ECO:0000313" key="18">
    <source>
        <dbReference type="EMBL" id="GFP78289.1"/>
    </source>
</evidence>
<dbReference type="AlphaFoldDB" id="A0A6V8SM29"/>
<evidence type="ECO:0000259" key="17">
    <source>
        <dbReference type="PROSITE" id="PS51217"/>
    </source>
</evidence>
<dbReference type="InterPro" id="IPR011604">
    <property type="entry name" value="PDDEXK-like_dom_sf"/>
</dbReference>
<keyword evidence="1 13" id="KW-0540">Nuclease</keyword>
<dbReference type="InterPro" id="IPR038726">
    <property type="entry name" value="PDDEXK_AddAB-type"/>
</dbReference>
<gene>
    <name evidence="13" type="primary">addA</name>
    <name evidence="18" type="ORF">bsdtw1_04506</name>
</gene>
<sequence>MGETKWTAEQLSAITTRRRNLLVAAAAGSGKTAVLVERIIRMITEGEEPVDIDSLLVVTFTSAAAAEMRERIGDAISKALEHSPNSKVLQRQLALLNRANITTMHSFCLDVIKNNFHHIDLDPNFRIGDDTECTLIRSEVVSELFEDRYDQDDDSFKKLVDSYGQGKDDSKLQQMVLDLYQFSMSEPWPETWLKEKCEELNICSEEELNNSHWAKILINNVEIELETFERLLHNAKELSETTEGLEPYLTNIEDDINQIISIREGIAGGLSSVYNKIEGLSFSKLKSVKKNQVSDEEAQQRVKDIRDDVKKKLNKMKEDIFSIPPEEAVKDFKILYFLINELVGLVLEFDKRYKGKKRDRGILDFNDLEHLCLNVLTEEGEDGQIMPSSVAKEFKMKFSEVLVDEYQDTNNIQETIISMVSRKEEEDPNVFMVGDVKQSIYRFRHAKPELFLNKYNSYPTDGSHDMKIMLYKNFRSRKEVIDGVNYIFNMLMSKSVGELEYDENEALNLGADYKDLDAENVYDIENEVNTQDIEIAGDIEVHILDKSAQKEDSEEAEVVESDMQEDVQNSEAEEDLDSIQIEARIVAKRIHELMNASNGKKYMVWDRSLDKYRRLKYKDIVILLRATKNWSEVFVDELGQSGIPVYADTGTGYFDTIEIRTIMSLLQVIDNPMQDIHILSVLRSPIFLFSSEELGELRLIDKEKYFYEILKSISEGALSSEASDITINDELKRKCVYFAEKLKLWRDKALYMPIDEFIWYLYMDTSYYGYAGAMPNGVQRQANLRILFQRAKQYEKTSFKGLFNFINFINKLRKSSGDMGSAKILGENEDVVRIMSIHKSKGLEFPVVFLSGCGKQFNLMDLNKEILFHDELGFGPEYIDVDRRISYTSLPKHAIKMRFKLEALSEEMRVLYVAFTRAKEKLIITGAVSNLEKVTKRWCSAAALSDDKILSSEVLKGKSYMDWIGMALAKHKNGEELRKSGNTIVDYIKSDFSTWNIKYWSKNDVIVDEKLKAVDEIEDESQERRLFIYKDSGEINEDIERRLDFQYKFKSSTSIAANISVSDLKRAAYEEDQNEIETIYKGDRIIKPQFLQEEKGLSAAERGTVVHFVMQHIELGKLRSREEVEDQLEDMVQGEFLTKEQAKVVNISKIFKFFQSNIGKRIIEAYENGSMLYRELPFFTEIPAYLVDKSLSKEETKDELVRLQGVVDCFFEEEDGLVLVDYKTDYVEEGNEQLIKDRYEVQLNYYSDTLEKITGKKVKEKYLYLFGLDKEVKY</sequence>
<dbReference type="InterPro" id="IPR014152">
    <property type="entry name" value="AddA"/>
</dbReference>
<proteinExistence type="inferred from homology"/>
<evidence type="ECO:0000256" key="5">
    <source>
        <dbReference type="ARBA" id="ARBA00022806"/>
    </source>
</evidence>
<evidence type="ECO:0000259" key="16">
    <source>
        <dbReference type="PROSITE" id="PS51198"/>
    </source>
</evidence>
<comment type="caution">
    <text evidence="18">The sequence shown here is derived from an EMBL/GenBank/DDBJ whole genome shotgun (WGS) entry which is preliminary data.</text>
</comment>
<dbReference type="Gene3D" id="1.10.274.50">
    <property type="match status" value="1"/>
</dbReference>
<dbReference type="PROSITE" id="PS51198">
    <property type="entry name" value="UVRD_HELICASE_ATP_BIND"/>
    <property type="match status" value="1"/>
</dbReference>
<feature type="binding site" evidence="14">
    <location>
        <begin position="25"/>
        <end position="32"/>
    </location>
    <ligand>
        <name>ATP</name>
        <dbReference type="ChEBI" id="CHEBI:30616"/>
    </ligand>
</feature>
<keyword evidence="10 13" id="KW-0413">Isomerase</keyword>
<dbReference type="Gene3D" id="3.40.50.300">
    <property type="entry name" value="P-loop containing nucleotide triphosphate hydrolases"/>
    <property type="match status" value="4"/>
</dbReference>
<evidence type="ECO:0000256" key="12">
    <source>
        <dbReference type="ARBA" id="ARBA00048988"/>
    </source>
</evidence>
<dbReference type="PANTHER" id="PTHR11070:SF48">
    <property type="entry name" value="ATP-DEPENDENT HELICASE_NUCLEASE SUBUNIT A"/>
    <property type="match status" value="1"/>
</dbReference>
<dbReference type="InterPro" id="IPR011335">
    <property type="entry name" value="Restrct_endonuc-II-like"/>
</dbReference>
<reference evidence="18 19" key="1">
    <citation type="submission" date="2020-07" db="EMBL/GenBank/DDBJ databases">
        <title>A new beta-1,3-glucan-decomposing anaerobic bacterium isolated from anoxic soil subjected to biological soil disinfestation.</title>
        <authorList>
            <person name="Ueki A."/>
            <person name="Tonouchi A."/>
        </authorList>
    </citation>
    <scope>NUCLEOTIDE SEQUENCE [LARGE SCALE GENOMIC DNA]</scope>
    <source>
        <strain evidence="18 19">TW1</strain>
    </source>
</reference>
<comment type="catalytic activity">
    <reaction evidence="11 13">
        <text>Couples ATP hydrolysis with the unwinding of duplex DNA by translocating in the 3'-5' direction.</text>
        <dbReference type="EC" id="5.6.2.4"/>
    </reaction>
</comment>
<dbReference type="NCBIfam" id="TIGR02785">
    <property type="entry name" value="addA_Gpos"/>
    <property type="match status" value="1"/>
</dbReference>
<dbReference type="GO" id="GO:0033202">
    <property type="term" value="C:DNA helicase complex"/>
    <property type="evidence" value="ECO:0007669"/>
    <property type="project" value="TreeGrafter"/>
</dbReference>
<dbReference type="Pfam" id="PF13361">
    <property type="entry name" value="UvrD_C"/>
    <property type="match status" value="1"/>
</dbReference>
<evidence type="ECO:0000256" key="13">
    <source>
        <dbReference type="HAMAP-Rule" id="MF_01451"/>
    </source>
</evidence>
<keyword evidence="4 13" id="KW-0378">Hydrolase</keyword>
<comment type="catalytic activity">
    <reaction evidence="12 13">
        <text>ATP + H2O = ADP + phosphate + H(+)</text>
        <dbReference type="Rhea" id="RHEA:13065"/>
        <dbReference type="ChEBI" id="CHEBI:15377"/>
        <dbReference type="ChEBI" id="CHEBI:15378"/>
        <dbReference type="ChEBI" id="CHEBI:30616"/>
        <dbReference type="ChEBI" id="CHEBI:43474"/>
        <dbReference type="ChEBI" id="CHEBI:456216"/>
        <dbReference type="EC" id="5.6.2.4"/>
    </reaction>
</comment>
<feature type="domain" description="UvrD-like helicase C-terminal" evidence="17">
    <location>
        <begin position="525"/>
        <end position="842"/>
    </location>
</feature>
<evidence type="ECO:0000256" key="10">
    <source>
        <dbReference type="ARBA" id="ARBA00023235"/>
    </source>
</evidence>
<dbReference type="GO" id="GO:0000724">
    <property type="term" value="P:double-strand break repair via homologous recombination"/>
    <property type="evidence" value="ECO:0007669"/>
    <property type="project" value="UniProtKB-UniRule"/>
</dbReference>
<dbReference type="Gene3D" id="3.90.320.10">
    <property type="match status" value="1"/>
</dbReference>
<dbReference type="InterPro" id="IPR027417">
    <property type="entry name" value="P-loop_NTPase"/>
</dbReference>
<evidence type="ECO:0000256" key="4">
    <source>
        <dbReference type="ARBA" id="ARBA00022801"/>
    </source>
</evidence>
<organism evidence="18 19">
    <name type="scientific">Clostridium fungisolvens</name>
    <dbReference type="NCBI Taxonomy" id="1604897"/>
    <lineage>
        <taxon>Bacteria</taxon>
        <taxon>Bacillati</taxon>
        <taxon>Bacillota</taxon>
        <taxon>Clostridia</taxon>
        <taxon>Eubacteriales</taxon>
        <taxon>Clostridiaceae</taxon>
        <taxon>Clostridium</taxon>
    </lineage>
</organism>
<evidence type="ECO:0000256" key="1">
    <source>
        <dbReference type="ARBA" id="ARBA00022722"/>
    </source>
</evidence>
<keyword evidence="8 13" id="KW-0238">DNA-binding</keyword>
<keyword evidence="3 13" id="KW-0227">DNA damage</keyword>
<dbReference type="FunFam" id="3.40.50.300:FF:001236">
    <property type="entry name" value="ATP-dependent helicase/nuclease subunit A"/>
    <property type="match status" value="1"/>
</dbReference>
<keyword evidence="7 13" id="KW-0067">ATP-binding</keyword>
<name>A0A6V8SM29_9CLOT</name>
<dbReference type="Pfam" id="PF00580">
    <property type="entry name" value="UvrD-helicase"/>
    <property type="match status" value="1"/>
</dbReference>